<evidence type="ECO:0000259" key="2">
    <source>
        <dbReference type="Pfam" id="PF13472"/>
    </source>
</evidence>
<reference evidence="3" key="1">
    <citation type="journal article" date="2013" name="Genome Biol. Evol.">
        <title>Punctuated emergences of genetic and phenotypic innovations in eumetazoan, bilaterian, euteleostome, and hominidae ancestors.</title>
        <authorList>
            <person name="Wenger Y."/>
            <person name="Galliot B."/>
        </authorList>
    </citation>
    <scope>NUCLEOTIDE SEQUENCE</scope>
    <source>
        <tissue evidence="3">Whole animals</tissue>
    </source>
</reference>
<proteinExistence type="evidence at transcript level"/>
<comment type="similarity">
    <text evidence="1">Belongs to the 'GDSL' lipolytic enzyme family. Platelet-activating factor acetylhydrolase IB beta/gamma subunits subfamily.</text>
</comment>
<gene>
    <name evidence="3" type="primary">PAFAH1B3</name>
</gene>
<dbReference type="Gene3D" id="3.40.50.1110">
    <property type="entry name" value="SGNH hydrolase"/>
    <property type="match status" value="1"/>
</dbReference>
<dbReference type="PANTHER" id="PTHR11852">
    <property type="entry name" value="PLATELET-ACTIVATING FACTOR ACETYLHYDROLASE"/>
    <property type="match status" value="1"/>
</dbReference>
<feature type="domain" description="SGNH hydrolase-type esterase" evidence="2">
    <location>
        <begin position="55"/>
        <end position="213"/>
    </location>
</feature>
<dbReference type="InterPro" id="IPR036514">
    <property type="entry name" value="SGNH_hydro_sf"/>
</dbReference>
<dbReference type="AlphaFoldDB" id="T2MCK6"/>
<accession>T2MCK6</accession>
<dbReference type="EMBL" id="HAAD01003756">
    <property type="protein sequence ID" value="CDG69988.1"/>
    <property type="molecule type" value="mRNA"/>
</dbReference>
<dbReference type="GO" id="GO:0016787">
    <property type="term" value="F:hydrolase activity"/>
    <property type="evidence" value="ECO:0007669"/>
    <property type="project" value="UniProtKB-KW"/>
</dbReference>
<protein>
    <submittedName>
        <fullName evidence="3">Platelet-activating factor acetylhydrolase IB subunit gamma</fullName>
    </submittedName>
</protein>
<dbReference type="SUPFAM" id="SSF52266">
    <property type="entry name" value="SGNH hydrolase"/>
    <property type="match status" value="1"/>
</dbReference>
<dbReference type="Pfam" id="PF13472">
    <property type="entry name" value="Lipase_GDSL_2"/>
    <property type="match status" value="1"/>
</dbReference>
<feature type="non-terminal residue" evidence="3">
    <location>
        <position position="1"/>
    </location>
</feature>
<keyword evidence="3" id="KW-0378">Hydrolase</keyword>
<dbReference type="OrthoDB" id="505607at2759"/>
<organism evidence="3">
    <name type="scientific">Hydra vulgaris</name>
    <name type="common">Hydra</name>
    <name type="synonym">Hydra attenuata</name>
    <dbReference type="NCBI Taxonomy" id="6087"/>
    <lineage>
        <taxon>Eukaryota</taxon>
        <taxon>Metazoa</taxon>
        <taxon>Cnidaria</taxon>
        <taxon>Hydrozoa</taxon>
        <taxon>Hydroidolina</taxon>
        <taxon>Anthoathecata</taxon>
        <taxon>Aplanulata</taxon>
        <taxon>Hydridae</taxon>
        <taxon>Hydra</taxon>
    </lineage>
</organism>
<dbReference type="InterPro" id="IPR013830">
    <property type="entry name" value="SGNH_hydro"/>
</dbReference>
<evidence type="ECO:0000313" key="3">
    <source>
        <dbReference type="EMBL" id="CDG69988.1"/>
    </source>
</evidence>
<evidence type="ECO:0000256" key="1">
    <source>
        <dbReference type="ARBA" id="ARBA00038184"/>
    </source>
</evidence>
<dbReference type="PANTHER" id="PTHR11852:SF0">
    <property type="entry name" value="PLATELET-ACTIVATING FACTOR ACETYLHYDROLASE IB SUBUNIT BETA HOMOLOG"/>
    <property type="match status" value="1"/>
</dbReference>
<sequence length="227" mass="26094">QRQKKKLILKSYCLGMKNSALEASPIEDVVKDNRWVSLHSYHIKDCQVIKPDVLFIGDSIVHRFQDSQIWREEINQYKIVNAGMPGDCTENVLWRLSNGLLEACSPKIVLIWVGTNNHKNTSEEIVEALEAIVWKVTSHNCKSVVLGILPRGEKPNLVRDKINEINSEIKKIVNSVPNAFFLNVDPGFVREDSTISHEDMMDFLHPSNRGYKRIAPYIIYFLKKHLK</sequence>
<name>T2MCK6_HYDVU</name>